<dbReference type="AlphaFoldDB" id="A0A5B8V5K3"/>
<dbReference type="EMBL" id="CP042435">
    <property type="protein sequence ID" value="QEC66093.1"/>
    <property type="molecule type" value="Genomic_DNA"/>
</dbReference>
<feature type="region of interest" description="Disordered" evidence="1">
    <location>
        <begin position="244"/>
        <end position="303"/>
    </location>
</feature>
<dbReference type="Pfam" id="PF20245">
    <property type="entry name" value="DUF6600"/>
    <property type="match status" value="1"/>
</dbReference>
<keyword evidence="4" id="KW-1185">Reference proteome</keyword>
<evidence type="ECO:0000256" key="2">
    <source>
        <dbReference type="SAM" id="SignalP"/>
    </source>
</evidence>
<keyword evidence="2" id="KW-0732">Signal</keyword>
<feature type="signal peptide" evidence="2">
    <location>
        <begin position="1"/>
        <end position="26"/>
    </location>
</feature>
<sequence>MKTSIRSLAFGLIVAAVFLLTNTSEGQQVSATVSFSVFHDNLQAYGRWTNHPKYGQIWIYNQAGFTPYNTGGHWVYTQYGWTWVSDYSWGWATFHYGRWAYEPSFGWFWVPGYEWAPAWVSWRTGGDYYGWAPLGPGLSISVGVNTIPAERWVFVPRRYISDPRPNRYYVSHTKNVTIIKNTTIVNNTNVTKVSNRNVTFNSGPKREEVEKDTKVKVNVMNVSNSSKPGREVVDDSKRTVNIYKPDIDEKTIDQKENNNDNQRVNNANKKPNNANANKKPPVKKEVVKPKPKPHNKSEKGENR</sequence>
<evidence type="ECO:0008006" key="5">
    <source>
        <dbReference type="Google" id="ProtNLM"/>
    </source>
</evidence>
<dbReference type="KEGG" id="pgin:FRZ67_01780"/>
<evidence type="ECO:0000256" key="1">
    <source>
        <dbReference type="SAM" id="MobiDB-lite"/>
    </source>
</evidence>
<feature type="chain" id="PRO_5022705177" description="BcpO-related WXXGXW repeat protein" evidence="2">
    <location>
        <begin position="27"/>
        <end position="303"/>
    </location>
</feature>
<reference evidence="3 4" key="1">
    <citation type="journal article" date="2016" name="Int. J. Syst. Evol. Microbiol.">
        <title>Panacibacter ginsenosidivorans gen. nov., sp. nov., with ginsenoside converting activity isolated from soil of a ginseng field.</title>
        <authorList>
            <person name="Siddiqi M.Z."/>
            <person name="Muhammad Shafi S."/>
            <person name="Choi K.D."/>
            <person name="Im W.T."/>
        </authorList>
    </citation>
    <scope>NUCLEOTIDE SEQUENCE [LARGE SCALE GENOMIC DNA]</scope>
    <source>
        <strain evidence="3 4">Gsoil1550</strain>
    </source>
</reference>
<feature type="compositionally biased region" description="Low complexity" evidence="1">
    <location>
        <begin position="259"/>
        <end position="279"/>
    </location>
</feature>
<organism evidence="3 4">
    <name type="scientific">Panacibacter ginsenosidivorans</name>
    <dbReference type="NCBI Taxonomy" id="1813871"/>
    <lineage>
        <taxon>Bacteria</taxon>
        <taxon>Pseudomonadati</taxon>
        <taxon>Bacteroidota</taxon>
        <taxon>Chitinophagia</taxon>
        <taxon>Chitinophagales</taxon>
        <taxon>Chitinophagaceae</taxon>
        <taxon>Panacibacter</taxon>
    </lineage>
</organism>
<dbReference type="InterPro" id="IPR046535">
    <property type="entry name" value="DUF6600"/>
</dbReference>
<dbReference type="RefSeq" id="WP_147187893.1">
    <property type="nucleotide sequence ID" value="NZ_CP042435.1"/>
</dbReference>
<evidence type="ECO:0000313" key="3">
    <source>
        <dbReference type="EMBL" id="QEC66093.1"/>
    </source>
</evidence>
<accession>A0A5B8V5K3</accession>
<dbReference type="Proteomes" id="UP000321533">
    <property type="component" value="Chromosome"/>
</dbReference>
<gene>
    <name evidence="3" type="ORF">FRZ67_01780</name>
</gene>
<dbReference type="OrthoDB" id="5485224at2"/>
<name>A0A5B8V5K3_9BACT</name>
<proteinExistence type="predicted"/>
<feature type="compositionally biased region" description="Basic and acidic residues" evidence="1">
    <location>
        <begin position="245"/>
        <end position="258"/>
    </location>
</feature>
<protein>
    <recommendedName>
        <fullName evidence="5">BcpO-related WXXGXW repeat protein</fullName>
    </recommendedName>
</protein>
<evidence type="ECO:0000313" key="4">
    <source>
        <dbReference type="Proteomes" id="UP000321533"/>
    </source>
</evidence>